<keyword evidence="1" id="KW-0285">Flavoprotein</keyword>
<dbReference type="EMBL" id="JAPEUX010000001">
    <property type="protein sequence ID" value="KAJ4361118.1"/>
    <property type="molecule type" value="Genomic_DNA"/>
</dbReference>
<evidence type="ECO:0000313" key="4">
    <source>
        <dbReference type="Proteomes" id="UP001140513"/>
    </source>
</evidence>
<protein>
    <submittedName>
        <fullName evidence="3">Uncharacterized protein</fullName>
    </submittedName>
</protein>
<accession>A0A9W8XXN3</accession>
<dbReference type="OrthoDB" id="2690153at2759"/>
<dbReference type="Gene3D" id="3.40.30.120">
    <property type="match status" value="1"/>
</dbReference>
<dbReference type="GeneID" id="80905217"/>
<dbReference type="PANTHER" id="PTHR43004:SF8">
    <property type="entry name" value="FAD-BINDING DOMAIN-CONTAINING PROTEIN-RELATED"/>
    <property type="match status" value="1"/>
</dbReference>
<name>A0A9W8XXN3_9PLEO</name>
<evidence type="ECO:0000256" key="2">
    <source>
        <dbReference type="ARBA" id="ARBA00022827"/>
    </source>
</evidence>
<gene>
    <name evidence="3" type="ORF">N0V89_001687</name>
</gene>
<proteinExistence type="predicted"/>
<keyword evidence="4" id="KW-1185">Reference proteome</keyword>
<evidence type="ECO:0000256" key="1">
    <source>
        <dbReference type="ARBA" id="ARBA00022630"/>
    </source>
</evidence>
<dbReference type="InterPro" id="IPR050641">
    <property type="entry name" value="RIFMO-like"/>
</dbReference>
<dbReference type="Pfam" id="PF21274">
    <property type="entry name" value="Rng_hyd_C"/>
    <property type="match status" value="1"/>
</dbReference>
<dbReference type="GO" id="GO:0016491">
    <property type="term" value="F:oxidoreductase activity"/>
    <property type="evidence" value="ECO:0007669"/>
    <property type="project" value="InterPro"/>
</dbReference>
<evidence type="ECO:0000313" key="3">
    <source>
        <dbReference type="EMBL" id="KAJ4361118.1"/>
    </source>
</evidence>
<organism evidence="3 4">
    <name type="scientific">Didymosphaeria variabile</name>
    <dbReference type="NCBI Taxonomy" id="1932322"/>
    <lineage>
        <taxon>Eukaryota</taxon>
        <taxon>Fungi</taxon>
        <taxon>Dikarya</taxon>
        <taxon>Ascomycota</taxon>
        <taxon>Pezizomycotina</taxon>
        <taxon>Dothideomycetes</taxon>
        <taxon>Pleosporomycetidae</taxon>
        <taxon>Pleosporales</taxon>
        <taxon>Massarineae</taxon>
        <taxon>Didymosphaeriaceae</taxon>
        <taxon>Didymosphaeria</taxon>
    </lineage>
</organism>
<dbReference type="AlphaFoldDB" id="A0A9W8XXN3"/>
<reference evidence="3" key="1">
    <citation type="submission" date="2022-10" db="EMBL/GenBank/DDBJ databases">
        <title>Tapping the CABI collections for fungal endophytes: first genome assemblies for Collariella, Neodidymelliopsis, Ascochyta clinopodiicola, Didymella pomorum, Didymosphaeria variabile, Neocosmospora piperis and Neocucurbitaria cava.</title>
        <authorList>
            <person name="Hill R."/>
        </authorList>
    </citation>
    <scope>NUCLEOTIDE SEQUENCE</scope>
    <source>
        <strain evidence="3">IMI 356815</strain>
    </source>
</reference>
<dbReference type="PANTHER" id="PTHR43004">
    <property type="entry name" value="TRK SYSTEM POTASSIUM UPTAKE PROTEIN"/>
    <property type="match status" value="1"/>
</dbReference>
<sequence length="166" mass="18194">MGPAVYSADETEKYRPDALTASDPVLYLHRNTYPGCRLPHAWLNTAAPSAPISTIDLAGHGGFTLLTGIGGDAWKPAVGEVSRTLRVPIVAYSIGFRQEWEDVYFEWEKVRGVEESGAILIRPDRFVAWRSQKAYGDVDECAGHLTKVMRSLLGLTKGDIAKTVST</sequence>
<dbReference type="RefSeq" id="XP_056077320.1">
    <property type="nucleotide sequence ID" value="XM_056210498.1"/>
</dbReference>
<dbReference type="Proteomes" id="UP001140513">
    <property type="component" value="Unassembled WGS sequence"/>
</dbReference>
<comment type="caution">
    <text evidence="3">The sequence shown here is derived from an EMBL/GenBank/DDBJ whole genome shotgun (WGS) entry which is preliminary data.</text>
</comment>
<keyword evidence="2" id="KW-0274">FAD</keyword>